<protein>
    <submittedName>
        <fullName evidence="1">Centrin-1</fullName>
    </submittedName>
</protein>
<reference evidence="1" key="1">
    <citation type="submission" date="2022-06" db="EMBL/GenBank/DDBJ databases">
        <title>Phylogenomic reconstructions and comparative analyses of Kickxellomycotina fungi.</title>
        <authorList>
            <person name="Reynolds N.K."/>
            <person name="Stajich J.E."/>
            <person name="Barry K."/>
            <person name="Grigoriev I.V."/>
            <person name="Crous P."/>
            <person name="Smith M.E."/>
        </authorList>
    </citation>
    <scope>NUCLEOTIDE SEQUENCE</scope>
    <source>
        <strain evidence="1">RSA 2271</strain>
    </source>
</reference>
<dbReference type="Proteomes" id="UP001145114">
    <property type="component" value="Unassembled WGS sequence"/>
</dbReference>
<proteinExistence type="predicted"/>
<organism evidence="1 2">
    <name type="scientific">Spiromyces aspiralis</name>
    <dbReference type="NCBI Taxonomy" id="68401"/>
    <lineage>
        <taxon>Eukaryota</taxon>
        <taxon>Fungi</taxon>
        <taxon>Fungi incertae sedis</taxon>
        <taxon>Zoopagomycota</taxon>
        <taxon>Kickxellomycotina</taxon>
        <taxon>Kickxellomycetes</taxon>
        <taxon>Kickxellales</taxon>
        <taxon>Kickxellaceae</taxon>
        <taxon>Spiromyces</taxon>
    </lineage>
</organism>
<accession>A0ACC1HH18</accession>
<dbReference type="EMBL" id="JAMZIH010005989">
    <property type="protein sequence ID" value="KAJ1674408.1"/>
    <property type="molecule type" value="Genomic_DNA"/>
</dbReference>
<sequence>MHFPRVGEQELPSASKFTPSSQNKRFRHNKVTAPKPLDSMSVNYERKLKKRKKTSSAVGGERGGPAAAKSELKTADQIRKARMEKQKRQEKNARPSKRRGGKRDRRDTAVFVRHQVVPQMQSPSGSHPKKPSRTSAASYSHQPTQYASANVGSSHSQKRYMQNYASMVSPEILEEIQEAFEIFDDEGTGYIETRALKSAFKALGWDNIDQKTLHKWKLEVDPEGKGKISFGTFKEFAAKMITMRDPQEEILRAFSLFKMGNDPGNNDYITIDDLRRVALVLNEQVPEEDLREMLEVADTDGDGKVNLQDFSRIMKKTGLFQ</sequence>
<gene>
    <name evidence="1" type="primary">CETN1</name>
    <name evidence="1" type="ORF">EV182_003334</name>
</gene>
<evidence type="ECO:0000313" key="2">
    <source>
        <dbReference type="Proteomes" id="UP001145114"/>
    </source>
</evidence>
<name>A0ACC1HH18_9FUNG</name>
<evidence type="ECO:0000313" key="1">
    <source>
        <dbReference type="EMBL" id="KAJ1674408.1"/>
    </source>
</evidence>
<keyword evidence="2" id="KW-1185">Reference proteome</keyword>
<comment type="caution">
    <text evidence="1">The sequence shown here is derived from an EMBL/GenBank/DDBJ whole genome shotgun (WGS) entry which is preliminary data.</text>
</comment>